<dbReference type="InterPro" id="IPR011990">
    <property type="entry name" value="TPR-like_helical_dom_sf"/>
</dbReference>
<organism evidence="1 2">
    <name type="scientific">Maribacter flavus</name>
    <dbReference type="NCBI Taxonomy" id="1658664"/>
    <lineage>
        <taxon>Bacteria</taxon>
        <taxon>Pseudomonadati</taxon>
        <taxon>Bacteroidota</taxon>
        <taxon>Flavobacteriia</taxon>
        <taxon>Flavobacteriales</taxon>
        <taxon>Flavobacteriaceae</taxon>
        <taxon>Maribacter</taxon>
    </lineage>
</organism>
<accession>A0A5B2TPJ1</accession>
<proteinExistence type="predicted"/>
<evidence type="ECO:0000313" key="1">
    <source>
        <dbReference type="EMBL" id="KAA2216442.1"/>
    </source>
</evidence>
<dbReference type="Proteomes" id="UP000323188">
    <property type="component" value="Unassembled WGS sequence"/>
</dbReference>
<gene>
    <name evidence="1" type="ORF">F0361_10550</name>
</gene>
<dbReference type="EMBL" id="VUOE01000002">
    <property type="protein sequence ID" value="KAA2216442.1"/>
    <property type="molecule type" value="Genomic_DNA"/>
</dbReference>
<dbReference type="SUPFAM" id="SSF48452">
    <property type="entry name" value="TPR-like"/>
    <property type="match status" value="1"/>
</dbReference>
<dbReference type="Gene3D" id="1.25.40.10">
    <property type="entry name" value="Tetratricopeptide repeat domain"/>
    <property type="match status" value="1"/>
</dbReference>
<dbReference type="RefSeq" id="WP_154918590.1">
    <property type="nucleotide sequence ID" value="NZ_VUOE01000002.1"/>
</dbReference>
<reference evidence="1 2" key="1">
    <citation type="submission" date="2019-09" db="EMBL/GenBank/DDBJ databases">
        <authorList>
            <person name="Khan S.A."/>
            <person name="Jeon C.O."/>
            <person name="Chun B.H."/>
            <person name="Jeong S.E."/>
        </authorList>
    </citation>
    <scope>NUCLEOTIDE SEQUENCE [LARGE SCALE GENOMIC DNA]</scope>
    <source>
        <strain evidence="1 2">KCTC 42508</strain>
    </source>
</reference>
<comment type="caution">
    <text evidence="1">The sequence shown here is derived from an EMBL/GenBank/DDBJ whole genome shotgun (WGS) entry which is preliminary data.</text>
</comment>
<dbReference type="AlphaFoldDB" id="A0A5B2TPJ1"/>
<protein>
    <submittedName>
        <fullName evidence="1">DUF2911 domain-containing protein</fullName>
    </submittedName>
</protein>
<dbReference type="InterPro" id="IPR021314">
    <property type="entry name" value="DUF2911"/>
</dbReference>
<evidence type="ECO:0000313" key="2">
    <source>
        <dbReference type="Proteomes" id="UP000323188"/>
    </source>
</evidence>
<sequence>MRKIGLLLLVFNVSICTWSQITYPKASPFSKLEQEIGLSKITLEYSRPAVRGRELFGEQADGQPALVPYDRIWRVGANESTKITFEHDFVVDGHTLPQGKYALYIFPYREYWEVVFHKNTGHWGDGRANYDPSEDALRVKVVPIKTMQYHENLLLTFENITHNSAQLIIQWARTKAVVSFATDTKRIMENEIREKLANSPTGQTYYEIARYYQEEGIRLDEALSYLGKALQMNGKTYYFYRVKALVEGDLGDYTAAIESAKKSIQLAEKENKDEFVRLNQKDIKVWQEELKNN</sequence>
<dbReference type="Pfam" id="PF11138">
    <property type="entry name" value="DUF2911"/>
    <property type="match status" value="1"/>
</dbReference>
<name>A0A5B2TPJ1_9FLAO</name>